<dbReference type="Proteomes" id="UP000184693">
    <property type="component" value="Unassembled WGS sequence"/>
</dbReference>
<keyword evidence="2" id="KW-0808">Transferase</keyword>
<dbReference type="SUPFAM" id="SSF55729">
    <property type="entry name" value="Acyl-CoA N-acyltransferases (Nat)"/>
    <property type="match status" value="1"/>
</dbReference>
<dbReference type="AlphaFoldDB" id="A0A1N6JTC4"/>
<dbReference type="EMBL" id="FSRM01000002">
    <property type="protein sequence ID" value="SIO47585.1"/>
    <property type="molecule type" value="Genomic_DNA"/>
</dbReference>
<dbReference type="PROSITE" id="PS51186">
    <property type="entry name" value="GNAT"/>
    <property type="match status" value="1"/>
</dbReference>
<evidence type="ECO:0000313" key="3">
    <source>
        <dbReference type="Proteomes" id="UP000184693"/>
    </source>
</evidence>
<dbReference type="InterPro" id="IPR016181">
    <property type="entry name" value="Acyl_CoA_acyltransferase"/>
</dbReference>
<reference evidence="2 3" key="1">
    <citation type="submission" date="2016-11" db="EMBL/GenBank/DDBJ databases">
        <authorList>
            <person name="Jaros S."/>
            <person name="Januszkiewicz K."/>
            <person name="Wedrychowicz H."/>
        </authorList>
    </citation>
    <scope>NUCLEOTIDE SEQUENCE [LARGE SCALE GENOMIC DNA]</scope>
    <source>
        <strain evidence="2 3">GAS86</strain>
    </source>
</reference>
<evidence type="ECO:0000313" key="2">
    <source>
        <dbReference type="EMBL" id="SIO47585.1"/>
    </source>
</evidence>
<dbReference type="OrthoDB" id="9798081at2"/>
<dbReference type="PANTHER" id="PTHR43792:SF16">
    <property type="entry name" value="N-ACETYLTRANSFERASE DOMAIN-CONTAINING PROTEIN"/>
    <property type="match status" value="1"/>
</dbReference>
<feature type="domain" description="N-acetyltransferase" evidence="1">
    <location>
        <begin position="13"/>
        <end position="177"/>
    </location>
</feature>
<dbReference type="RefSeq" id="WP_074267033.1">
    <property type="nucleotide sequence ID" value="NZ_FSRM01000002.1"/>
</dbReference>
<dbReference type="PANTHER" id="PTHR43792">
    <property type="entry name" value="GNAT FAMILY, PUTATIVE (AFU_ORTHOLOGUE AFUA_3G00765)-RELATED-RELATED"/>
    <property type="match status" value="1"/>
</dbReference>
<proteinExistence type="predicted"/>
<dbReference type="InterPro" id="IPR000182">
    <property type="entry name" value="GNAT_dom"/>
</dbReference>
<protein>
    <submittedName>
        <fullName evidence="2">Protein N-acetyltransferase, RimJ/RimL family</fullName>
    </submittedName>
</protein>
<gene>
    <name evidence="2" type="ORF">SAMN05444168_4997</name>
</gene>
<evidence type="ECO:0000259" key="1">
    <source>
        <dbReference type="PROSITE" id="PS51186"/>
    </source>
</evidence>
<dbReference type="Pfam" id="PF13302">
    <property type="entry name" value="Acetyltransf_3"/>
    <property type="match status" value="1"/>
</dbReference>
<sequence length="180" mass="19886">MENTTLVIPTDRCSLRPATSYDYDALLVGIGAPEFPHELPLAGLLRQGRLKSWLESVLAMSASGRAYIFSIDLQTGERCIGQISLVQKDQSESWNLAFWLHPSYWGAGLAFETAAAVIRYAFTVLAIKDVWAGAAVWNQRSLNTLIKLGLQPIAENDATHTPDTVCAFSISRAHWLQTYS</sequence>
<dbReference type="InterPro" id="IPR051531">
    <property type="entry name" value="N-acetyltransferase"/>
</dbReference>
<dbReference type="Gene3D" id="3.40.630.30">
    <property type="match status" value="1"/>
</dbReference>
<organism evidence="2 3">
    <name type="scientific">Paraburkholderia phenazinium</name>
    <dbReference type="NCBI Taxonomy" id="60549"/>
    <lineage>
        <taxon>Bacteria</taxon>
        <taxon>Pseudomonadati</taxon>
        <taxon>Pseudomonadota</taxon>
        <taxon>Betaproteobacteria</taxon>
        <taxon>Burkholderiales</taxon>
        <taxon>Burkholderiaceae</taxon>
        <taxon>Paraburkholderia</taxon>
    </lineage>
</organism>
<name>A0A1N6JTC4_9BURK</name>
<accession>A0A1N6JTC4</accession>
<dbReference type="GO" id="GO:0016747">
    <property type="term" value="F:acyltransferase activity, transferring groups other than amino-acyl groups"/>
    <property type="evidence" value="ECO:0007669"/>
    <property type="project" value="InterPro"/>
</dbReference>